<dbReference type="EMBL" id="BSUM01000001">
    <property type="protein sequence ID" value="GMA33495.1"/>
    <property type="molecule type" value="Genomic_DNA"/>
</dbReference>
<dbReference type="Pfam" id="PF01551">
    <property type="entry name" value="Peptidase_M23"/>
    <property type="match status" value="1"/>
</dbReference>
<dbReference type="SUPFAM" id="SSF51261">
    <property type="entry name" value="Duplicated hybrid motif"/>
    <property type="match status" value="1"/>
</dbReference>
<keyword evidence="1" id="KW-0732">Signal</keyword>
<reference evidence="4" key="2">
    <citation type="submission" date="2023-02" db="EMBL/GenBank/DDBJ databases">
        <authorList>
            <person name="Sun Q."/>
            <person name="Mori K."/>
        </authorList>
    </citation>
    <scope>NUCLEOTIDE SEQUENCE</scope>
    <source>
        <strain evidence="4">NBRC 112290</strain>
    </source>
</reference>
<comment type="caution">
    <text evidence="4">The sequence shown here is derived from an EMBL/GenBank/DDBJ whole genome shotgun (WGS) entry which is preliminary data.</text>
</comment>
<keyword evidence="5" id="KW-1185">Reference proteome</keyword>
<evidence type="ECO:0000313" key="3">
    <source>
        <dbReference type="EMBL" id="GMA33495.1"/>
    </source>
</evidence>
<accession>A0AA37XHX9</accession>
<organism evidence="4 5">
    <name type="scientific">Litorihabitans aurantiacus</name>
    <dbReference type="NCBI Taxonomy" id="1930061"/>
    <lineage>
        <taxon>Bacteria</taxon>
        <taxon>Bacillati</taxon>
        <taxon>Actinomycetota</taxon>
        <taxon>Actinomycetes</taxon>
        <taxon>Micrococcales</taxon>
        <taxon>Beutenbergiaceae</taxon>
        <taxon>Litorihabitans</taxon>
    </lineage>
</organism>
<dbReference type="PANTHER" id="PTHR21666">
    <property type="entry name" value="PEPTIDASE-RELATED"/>
    <property type="match status" value="1"/>
</dbReference>
<sequence>MIKKLRWALIPLVLVLSSLVAPANAATVTYAKYTWSDTVYRVTDGQAQAIDYNTWVAAGRPTPTTNSVIPGSYLYKWGTHQNIGLIDPTGAYHWLSSAEWNALGTPGYANRSNEGFVKLSWDSNIARMTDLNAGQGYPINLATWRAENSPEPRVANRFTGDQFYKYEGSDDIWYAGPTVNRVITFAEWQAAGSPAPRVIAAQWANPITGRVQGNYGQDRGSYTHYGEDIAAPRGTAVRATGSGTVVRTKTGVAEGSTASNGVLSGRTGNAIMVHHDDGTASYYGHLQNVNVSIGQRVTANQQIATSGNTGNSTGPHLHFEIHLRQDGNSPTNPRTFLLNRGVTLGS</sequence>
<protein>
    <recommendedName>
        <fullName evidence="2">M23ase beta-sheet core domain-containing protein</fullName>
    </recommendedName>
</protein>
<feature type="domain" description="M23ase beta-sheet core" evidence="2">
    <location>
        <begin position="223"/>
        <end position="325"/>
    </location>
</feature>
<feature type="chain" id="PRO_5041630255" description="M23ase beta-sheet core domain-containing protein" evidence="1">
    <location>
        <begin position="26"/>
        <end position="346"/>
    </location>
</feature>
<dbReference type="GO" id="GO:0004222">
    <property type="term" value="F:metalloendopeptidase activity"/>
    <property type="evidence" value="ECO:0007669"/>
    <property type="project" value="TreeGrafter"/>
</dbReference>
<dbReference type="Proteomes" id="UP001157161">
    <property type="component" value="Unassembled WGS sequence"/>
</dbReference>
<reference evidence="4" key="1">
    <citation type="journal article" date="2014" name="Int. J. Syst. Evol. Microbiol.">
        <title>Complete genome sequence of Corynebacterium casei LMG S-19264T (=DSM 44701T), isolated from a smear-ripened cheese.</title>
        <authorList>
            <consortium name="US DOE Joint Genome Institute (JGI-PGF)"/>
            <person name="Walter F."/>
            <person name="Albersmeier A."/>
            <person name="Kalinowski J."/>
            <person name="Ruckert C."/>
        </authorList>
    </citation>
    <scope>NUCLEOTIDE SEQUENCE</scope>
    <source>
        <strain evidence="4">NBRC 112290</strain>
    </source>
</reference>
<name>A0AA37XHX9_9MICO</name>
<dbReference type="InterPro" id="IPR050570">
    <property type="entry name" value="Cell_wall_metabolism_enzyme"/>
</dbReference>
<evidence type="ECO:0000313" key="5">
    <source>
        <dbReference type="Proteomes" id="UP001157161"/>
    </source>
</evidence>
<dbReference type="PANTHER" id="PTHR21666:SF294">
    <property type="entry name" value="PEPTIDASE M23"/>
    <property type="match status" value="1"/>
</dbReference>
<dbReference type="EMBL" id="BSUM01000002">
    <property type="protein sequence ID" value="GMA33600.1"/>
    <property type="molecule type" value="Genomic_DNA"/>
</dbReference>
<dbReference type="RefSeq" id="WP_284252337.1">
    <property type="nucleotide sequence ID" value="NZ_BSUM01000001.1"/>
</dbReference>
<dbReference type="AlphaFoldDB" id="A0AA37XHX9"/>
<gene>
    <name evidence="3" type="ORF">GCM10025875_34870</name>
    <name evidence="4" type="ORF">GCM10025875_35920</name>
</gene>
<feature type="signal peptide" evidence="1">
    <location>
        <begin position="1"/>
        <end position="25"/>
    </location>
</feature>
<evidence type="ECO:0000259" key="2">
    <source>
        <dbReference type="Pfam" id="PF01551"/>
    </source>
</evidence>
<dbReference type="InterPro" id="IPR011055">
    <property type="entry name" value="Dup_hybrid_motif"/>
</dbReference>
<dbReference type="InterPro" id="IPR016047">
    <property type="entry name" value="M23ase_b-sheet_dom"/>
</dbReference>
<dbReference type="Gene3D" id="2.70.70.10">
    <property type="entry name" value="Glucose Permease (Domain IIA)"/>
    <property type="match status" value="1"/>
</dbReference>
<dbReference type="CDD" id="cd12797">
    <property type="entry name" value="M23_peptidase"/>
    <property type="match status" value="1"/>
</dbReference>
<evidence type="ECO:0000256" key="1">
    <source>
        <dbReference type="SAM" id="SignalP"/>
    </source>
</evidence>
<evidence type="ECO:0000313" key="4">
    <source>
        <dbReference type="EMBL" id="GMA33600.1"/>
    </source>
</evidence>
<proteinExistence type="predicted"/>